<gene>
    <name evidence="2" type="ORF">AVDCRST_MAG08-815</name>
</gene>
<organism evidence="2">
    <name type="scientific">uncultured Acetobacteraceae bacterium</name>
    <dbReference type="NCBI Taxonomy" id="169975"/>
    <lineage>
        <taxon>Bacteria</taxon>
        <taxon>Pseudomonadati</taxon>
        <taxon>Pseudomonadota</taxon>
        <taxon>Alphaproteobacteria</taxon>
        <taxon>Acetobacterales</taxon>
        <taxon>Acetobacteraceae</taxon>
        <taxon>environmental samples</taxon>
    </lineage>
</organism>
<feature type="non-terminal residue" evidence="2">
    <location>
        <position position="243"/>
    </location>
</feature>
<accession>A0A6J4HL91</accession>
<feature type="compositionally biased region" description="Gly residues" evidence="1">
    <location>
        <begin position="119"/>
        <end position="132"/>
    </location>
</feature>
<feature type="non-terminal residue" evidence="2">
    <location>
        <position position="1"/>
    </location>
</feature>
<feature type="compositionally biased region" description="Basic residues" evidence="1">
    <location>
        <begin position="38"/>
        <end position="47"/>
    </location>
</feature>
<feature type="compositionally biased region" description="Basic residues" evidence="1">
    <location>
        <begin position="145"/>
        <end position="156"/>
    </location>
</feature>
<evidence type="ECO:0000256" key="1">
    <source>
        <dbReference type="SAM" id="MobiDB-lite"/>
    </source>
</evidence>
<proteinExistence type="predicted"/>
<dbReference type="EMBL" id="CADCTG010000099">
    <property type="protein sequence ID" value="CAA9226578.1"/>
    <property type="molecule type" value="Genomic_DNA"/>
</dbReference>
<protein>
    <submittedName>
        <fullName evidence="2">Uncharacterized protein</fullName>
    </submittedName>
</protein>
<reference evidence="2" key="1">
    <citation type="submission" date="2020-02" db="EMBL/GenBank/DDBJ databases">
        <authorList>
            <person name="Meier V. D."/>
        </authorList>
    </citation>
    <scope>NUCLEOTIDE SEQUENCE</scope>
    <source>
        <strain evidence="2">AVDCRST_MAG08</strain>
    </source>
</reference>
<feature type="compositionally biased region" description="Basic residues" evidence="1">
    <location>
        <begin position="11"/>
        <end position="29"/>
    </location>
</feature>
<sequence>ARPLPPLAGAGRRRRGSRLLRGARRRTGTHARGGVLGQRRRIGRKDRPHGSGVAQPAGRLDGRRRRRVGPLRRTLAGLVARKAGRSVAGRGGGGVGTGREHRAGDQPRARAGRDAARTGGAGDRGARCGGGAATRRDGRVGGGARPRRGRGGRHAGRGGGAEGARRRLGRGGFVGAGTGGVRAGRRADGGRLGGTPGMAGACEPFVRRARGGRRALPDERRNGLPAGARGTGRGSRRAGCGAV</sequence>
<evidence type="ECO:0000313" key="2">
    <source>
        <dbReference type="EMBL" id="CAA9226578.1"/>
    </source>
</evidence>
<feature type="region of interest" description="Disordered" evidence="1">
    <location>
        <begin position="1"/>
        <end position="243"/>
    </location>
</feature>
<feature type="compositionally biased region" description="Basic and acidic residues" evidence="1">
    <location>
        <begin position="98"/>
        <end position="116"/>
    </location>
</feature>
<name>A0A6J4HL91_9PROT</name>
<feature type="compositionally biased region" description="Low complexity" evidence="1">
    <location>
        <begin position="71"/>
        <end position="88"/>
    </location>
</feature>
<dbReference type="AlphaFoldDB" id="A0A6J4HL91"/>
<feature type="compositionally biased region" description="Gly residues" evidence="1">
    <location>
        <begin position="170"/>
        <end position="182"/>
    </location>
</feature>